<reference evidence="1 2" key="1">
    <citation type="submission" date="2019-10" db="EMBL/GenBank/DDBJ databases">
        <title>Bifidobacterium from non-human primates.</title>
        <authorList>
            <person name="Modesto M."/>
        </authorList>
    </citation>
    <scope>NUCLEOTIDE SEQUENCE [LARGE SCALE GENOMIC DNA]</scope>
    <source>
        <strain evidence="1 2">TREM</strain>
    </source>
</reference>
<organism evidence="1 2">
    <name type="scientific">Bifidobacterium ramosum</name>
    <dbReference type="NCBI Taxonomy" id="1798158"/>
    <lineage>
        <taxon>Bacteria</taxon>
        <taxon>Bacillati</taxon>
        <taxon>Actinomycetota</taxon>
        <taxon>Actinomycetes</taxon>
        <taxon>Bifidobacteriales</taxon>
        <taxon>Bifidobacteriaceae</taxon>
        <taxon>Bifidobacterium</taxon>
    </lineage>
</organism>
<accession>A0A7K3TAM4</accession>
<dbReference type="EMBL" id="WHZX01000002">
    <property type="protein sequence ID" value="NEG71496.1"/>
    <property type="molecule type" value="Genomic_DNA"/>
</dbReference>
<gene>
    <name evidence="1" type="ORF">GFD24_04545</name>
</gene>
<name>A0A7K3TAM4_9BIFI</name>
<evidence type="ECO:0000313" key="2">
    <source>
        <dbReference type="Proteomes" id="UP000469943"/>
    </source>
</evidence>
<dbReference type="Proteomes" id="UP000469943">
    <property type="component" value="Unassembled WGS sequence"/>
</dbReference>
<dbReference type="OrthoDB" id="9793302at2"/>
<dbReference type="AlphaFoldDB" id="A0A7K3TAM4"/>
<evidence type="ECO:0000313" key="1">
    <source>
        <dbReference type="EMBL" id="NEG71496.1"/>
    </source>
</evidence>
<comment type="caution">
    <text evidence="1">The sequence shown here is derived from an EMBL/GenBank/DDBJ whole genome shotgun (WGS) entry which is preliminary data.</text>
</comment>
<sequence length="63" mass="6499">MLTAEPDPASFVTAAHWAATGRKPVGDDEPVPGTATMVQLPAEGIDAYEGGFGIRTGWAGRPC</sequence>
<proteinExistence type="predicted"/>
<protein>
    <submittedName>
        <fullName evidence="1">Uncharacterized protein</fullName>
    </submittedName>
</protein>